<name>A0ACB9C288_ARCLA</name>
<dbReference type="EMBL" id="CM042051">
    <property type="protein sequence ID" value="KAI3728432.1"/>
    <property type="molecule type" value="Genomic_DNA"/>
</dbReference>
<gene>
    <name evidence="1" type="ORF">L6452_17069</name>
</gene>
<organism evidence="1 2">
    <name type="scientific">Arctium lappa</name>
    <name type="common">Greater burdock</name>
    <name type="synonym">Lappa major</name>
    <dbReference type="NCBI Taxonomy" id="4217"/>
    <lineage>
        <taxon>Eukaryota</taxon>
        <taxon>Viridiplantae</taxon>
        <taxon>Streptophyta</taxon>
        <taxon>Embryophyta</taxon>
        <taxon>Tracheophyta</taxon>
        <taxon>Spermatophyta</taxon>
        <taxon>Magnoliopsida</taxon>
        <taxon>eudicotyledons</taxon>
        <taxon>Gunneridae</taxon>
        <taxon>Pentapetalae</taxon>
        <taxon>asterids</taxon>
        <taxon>campanulids</taxon>
        <taxon>Asterales</taxon>
        <taxon>Asteraceae</taxon>
        <taxon>Carduoideae</taxon>
        <taxon>Cardueae</taxon>
        <taxon>Arctiinae</taxon>
        <taxon>Arctium</taxon>
    </lineage>
</organism>
<proteinExistence type="predicted"/>
<reference evidence="2" key="1">
    <citation type="journal article" date="2022" name="Mol. Ecol. Resour.">
        <title>The genomes of chicory, endive, great burdock and yacon provide insights into Asteraceae palaeo-polyploidization history and plant inulin production.</title>
        <authorList>
            <person name="Fan W."/>
            <person name="Wang S."/>
            <person name="Wang H."/>
            <person name="Wang A."/>
            <person name="Jiang F."/>
            <person name="Liu H."/>
            <person name="Zhao H."/>
            <person name="Xu D."/>
            <person name="Zhang Y."/>
        </authorList>
    </citation>
    <scope>NUCLEOTIDE SEQUENCE [LARGE SCALE GENOMIC DNA]</scope>
    <source>
        <strain evidence="2">cv. Niubang</strain>
    </source>
</reference>
<reference evidence="1 2" key="2">
    <citation type="journal article" date="2022" name="Mol. Ecol. Resour.">
        <title>The genomes of chicory, endive, great burdock and yacon provide insights into Asteraceae paleo-polyploidization history and plant inulin production.</title>
        <authorList>
            <person name="Fan W."/>
            <person name="Wang S."/>
            <person name="Wang H."/>
            <person name="Wang A."/>
            <person name="Jiang F."/>
            <person name="Liu H."/>
            <person name="Zhao H."/>
            <person name="Xu D."/>
            <person name="Zhang Y."/>
        </authorList>
    </citation>
    <scope>NUCLEOTIDE SEQUENCE [LARGE SCALE GENOMIC DNA]</scope>
    <source>
        <strain evidence="2">cv. Niubang</strain>
    </source>
</reference>
<evidence type="ECO:0000313" key="1">
    <source>
        <dbReference type="EMBL" id="KAI3728432.1"/>
    </source>
</evidence>
<comment type="caution">
    <text evidence="1">The sequence shown here is derived from an EMBL/GenBank/DDBJ whole genome shotgun (WGS) entry which is preliminary data.</text>
</comment>
<sequence>MQYQAAAAVAPESWRSTTTTTTGYYYNYMPVRHFPAVAVDPLERVAKLASQSAVVIFSLSTCCMCHAIKSLFSGMGVNPTVYELDQDPIRGRDIERALVRLMGGNSTAVPVVFIGGKLVGSMDRVMASHINGTLVPLLKEAGALWL</sequence>
<evidence type="ECO:0000313" key="2">
    <source>
        <dbReference type="Proteomes" id="UP001055879"/>
    </source>
</evidence>
<keyword evidence="2" id="KW-1185">Reference proteome</keyword>
<accession>A0ACB9C288</accession>
<protein>
    <submittedName>
        <fullName evidence="1">Uncharacterized protein</fullName>
    </submittedName>
</protein>
<dbReference type="Proteomes" id="UP001055879">
    <property type="component" value="Linkage Group LG05"/>
</dbReference>